<dbReference type="EMBL" id="BKCJ010417000">
    <property type="protein sequence ID" value="GFA39743.1"/>
    <property type="molecule type" value="Genomic_DNA"/>
</dbReference>
<evidence type="ECO:0000313" key="1">
    <source>
        <dbReference type="EMBL" id="GFA39743.1"/>
    </source>
</evidence>
<protein>
    <submittedName>
        <fullName evidence="1">Uncharacterized protein</fullName>
    </submittedName>
</protein>
<accession>A0A699JIX3</accession>
<sequence length="283" mass="31510">MAPSKRCKKLLGSPFRRKNQHGKGFSVHLGKDIPQSGEQKASQTLLDLKNDPQGTDSGTRAYLAMRTWVAYGREVKEGHEGWPSSFLSKWVAKSGGRGSGGKHGSSCKWSFSGIDVGYVRWCQETRWWCRFSSVGHAEKVGEVVWRLSDLVWTGLIVTGPTDNATDCANMDTIRPYSKGFGAFAWRIPIFVTVLKTILRHSKLFEGFKVQLGEDPIQARRGGIRARGEGTSSPVMSKYDMNAHVYDLIEVDLGILVKTYRIPLDLTPVCLTLSLLWTISLMTP</sequence>
<dbReference type="AlphaFoldDB" id="A0A699JIX3"/>
<comment type="caution">
    <text evidence="1">The sequence shown here is derived from an EMBL/GenBank/DDBJ whole genome shotgun (WGS) entry which is preliminary data.</text>
</comment>
<name>A0A699JIX3_TANCI</name>
<gene>
    <name evidence="1" type="ORF">Tci_611715</name>
</gene>
<proteinExistence type="predicted"/>
<organism evidence="1">
    <name type="scientific">Tanacetum cinerariifolium</name>
    <name type="common">Dalmatian daisy</name>
    <name type="synonym">Chrysanthemum cinerariifolium</name>
    <dbReference type="NCBI Taxonomy" id="118510"/>
    <lineage>
        <taxon>Eukaryota</taxon>
        <taxon>Viridiplantae</taxon>
        <taxon>Streptophyta</taxon>
        <taxon>Embryophyta</taxon>
        <taxon>Tracheophyta</taxon>
        <taxon>Spermatophyta</taxon>
        <taxon>Magnoliopsida</taxon>
        <taxon>eudicotyledons</taxon>
        <taxon>Gunneridae</taxon>
        <taxon>Pentapetalae</taxon>
        <taxon>asterids</taxon>
        <taxon>campanulids</taxon>
        <taxon>Asterales</taxon>
        <taxon>Asteraceae</taxon>
        <taxon>Asteroideae</taxon>
        <taxon>Anthemideae</taxon>
        <taxon>Anthemidinae</taxon>
        <taxon>Tanacetum</taxon>
    </lineage>
</organism>
<reference evidence="1" key="1">
    <citation type="journal article" date="2019" name="Sci. Rep.">
        <title>Draft genome of Tanacetum cinerariifolium, the natural source of mosquito coil.</title>
        <authorList>
            <person name="Yamashiro T."/>
            <person name="Shiraishi A."/>
            <person name="Satake H."/>
            <person name="Nakayama K."/>
        </authorList>
    </citation>
    <scope>NUCLEOTIDE SEQUENCE</scope>
</reference>